<feature type="domain" description="Ig-like" evidence="3">
    <location>
        <begin position="23"/>
        <end position="102"/>
    </location>
</feature>
<dbReference type="Gene3D" id="2.60.40.10">
    <property type="entry name" value="Immunoglobulins"/>
    <property type="match status" value="2"/>
</dbReference>
<reference evidence="5" key="1">
    <citation type="journal article" date="2017" name="Nat. Commun.">
        <title>The North American bullfrog draft genome provides insight into hormonal regulation of long noncoding RNA.</title>
        <authorList>
            <person name="Hammond S.A."/>
            <person name="Warren R.L."/>
            <person name="Vandervalk B.P."/>
            <person name="Kucuk E."/>
            <person name="Khan H."/>
            <person name="Gibb E.A."/>
            <person name="Pandoh P."/>
            <person name="Kirk H."/>
            <person name="Zhao Y."/>
            <person name="Jones M."/>
            <person name="Mungall A.J."/>
            <person name="Coope R."/>
            <person name="Pleasance S."/>
            <person name="Moore R.A."/>
            <person name="Holt R.A."/>
            <person name="Round J.M."/>
            <person name="Ohora S."/>
            <person name="Walle B.V."/>
            <person name="Veldhoen N."/>
            <person name="Helbing C.C."/>
            <person name="Birol I."/>
        </authorList>
    </citation>
    <scope>NUCLEOTIDE SEQUENCE [LARGE SCALE GENOMIC DNA]</scope>
</reference>
<protein>
    <recommendedName>
        <fullName evidence="3">Ig-like domain-containing protein</fullName>
    </recommendedName>
</protein>
<dbReference type="PANTHER" id="PTHR11481">
    <property type="entry name" value="IMMUNOGLOBULIN FC RECEPTOR"/>
    <property type="match status" value="1"/>
</dbReference>
<feature type="domain" description="Ig-like" evidence="3">
    <location>
        <begin position="113"/>
        <end position="196"/>
    </location>
</feature>
<evidence type="ECO:0000313" key="5">
    <source>
        <dbReference type="Proteomes" id="UP000228934"/>
    </source>
</evidence>
<dbReference type="GO" id="GO:0009897">
    <property type="term" value="C:external side of plasma membrane"/>
    <property type="evidence" value="ECO:0007669"/>
    <property type="project" value="TreeGrafter"/>
</dbReference>
<keyword evidence="1" id="KW-0732">Signal</keyword>
<dbReference type="PROSITE" id="PS50835">
    <property type="entry name" value="IG_LIKE"/>
    <property type="match status" value="2"/>
</dbReference>
<dbReference type="InterPro" id="IPR003599">
    <property type="entry name" value="Ig_sub"/>
</dbReference>
<dbReference type="SMART" id="SM00409">
    <property type="entry name" value="IG"/>
    <property type="match status" value="2"/>
</dbReference>
<proteinExistence type="predicted"/>
<dbReference type="InterPro" id="IPR036179">
    <property type="entry name" value="Ig-like_dom_sf"/>
</dbReference>
<keyword evidence="5" id="KW-1185">Reference proteome</keyword>
<dbReference type="SUPFAM" id="SSF48726">
    <property type="entry name" value="Immunoglobulin"/>
    <property type="match status" value="2"/>
</dbReference>
<dbReference type="AlphaFoldDB" id="A0A2G9SNQ8"/>
<accession>A0A2G9SNQ8</accession>
<keyword evidence="2" id="KW-1015">Disulfide bond</keyword>
<dbReference type="EMBL" id="KV923687">
    <property type="protein sequence ID" value="PIO41093.1"/>
    <property type="molecule type" value="Genomic_DNA"/>
</dbReference>
<name>A0A2G9SNQ8_AQUCT</name>
<evidence type="ECO:0000256" key="1">
    <source>
        <dbReference type="ARBA" id="ARBA00022729"/>
    </source>
</evidence>
<dbReference type="PANTHER" id="PTHR11481:SF120">
    <property type="entry name" value="FC RECEPTOR-LIKE PROTEIN 6 ISOFORM X1"/>
    <property type="match status" value="1"/>
</dbReference>
<evidence type="ECO:0000313" key="4">
    <source>
        <dbReference type="EMBL" id="PIO41093.1"/>
    </source>
</evidence>
<dbReference type="OrthoDB" id="6151406at2759"/>
<evidence type="ECO:0000256" key="2">
    <source>
        <dbReference type="ARBA" id="ARBA00023157"/>
    </source>
</evidence>
<dbReference type="GO" id="GO:0007166">
    <property type="term" value="P:cell surface receptor signaling pathway"/>
    <property type="evidence" value="ECO:0007669"/>
    <property type="project" value="TreeGrafter"/>
</dbReference>
<dbReference type="InterPro" id="IPR050488">
    <property type="entry name" value="Ig_Fc_receptor"/>
</dbReference>
<sequence>MGPNDSLYYNCNFLCLLEALTSPVIRFEPEQTVYIVGELITMRCVANNPSTVTGYIFYKDSAETSNTSSNILTLNLKTSDSGNYFCIYYTENGSKSSESNFVDLRVREQPPTPSLFVTPQKHVFIKDQSAVLQCQLPKGQSSAVTGITLYQNGRATYESDNFGVLRYTELQIKNTGNYSCEYTVNISGRIIQSQLAKEEVLLVIGKMTTRPTTRNKIS</sequence>
<dbReference type="GO" id="GO:0006955">
    <property type="term" value="P:immune response"/>
    <property type="evidence" value="ECO:0007669"/>
    <property type="project" value="TreeGrafter"/>
</dbReference>
<dbReference type="InterPro" id="IPR013783">
    <property type="entry name" value="Ig-like_fold"/>
</dbReference>
<gene>
    <name evidence="4" type="ORF">AB205_0210220</name>
</gene>
<dbReference type="GO" id="GO:0004888">
    <property type="term" value="F:transmembrane signaling receptor activity"/>
    <property type="evidence" value="ECO:0007669"/>
    <property type="project" value="TreeGrafter"/>
</dbReference>
<evidence type="ECO:0000259" key="3">
    <source>
        <dbReference type="PROSITE" id="PS50835"/>
    </source>
</evidence>
<dbReference type="Proteomes" id="UP000228934">
    <property type="component" value="Unassembled WGS sequence"/>
</dbReference>
<dbReference type="InterPro" id="IPR007110">
    <property type="entry name" value="Ig-like_dom"/>
</dbReference>
<organism evidence="4 5">
    <name type="scientific">Aquarana catesbeiana</name>
    <name type="common">American bullfrog</name>
    <name type="synonym">Rana catesbeiana</name>
    <dbReference type="NCBI Taxonomy" id="8400"/>
    <lineage>
        <taxon>Eukaryota</taxon>
        <taxon>Metazoa</taxon>
        <taxon>Chordata</taxon>
        <taxon>Craniata</taxon>
        <taxon>Vertebrata</taxon>
        <taxon>Euteleostomi</taxon>
        <taxon>Amphibia</taxon>
        <taxon>Batrachia</taxon>
        <taxon>Anura</taxon>
        <taxon>Neobatrachia</taxon>
        <taxon>Ranoidea</taxon>
        <taxon>Ranidae</taxon>
        <taxon>Aquarana</taxon>
    </lineage>
</organism>
<dbReference type="Pfam" id="PF13895">
    <property type="entry name" value="Ig_2"/>
    <property type="match status" value="1"/>
</dbReference>